<sequence length="624" mass="67419">METGGSLRGGAERRGQGRGYDLIREVERFSSLSPQSSDENQNRLSRGGEMPEEEEEEWEALEDSENNNREEESDNNSNKGRPEATTSPTGTGNTSEPRSLQSTGSDPSSPSPVPPSGPGSPGPGPALLASLQVLGERSDDALLPQTLHQIAEAYFLEKDYAKQKLADEWAIQFLNLEKLYHERLLSNIATLQEQWEYQWKASGQQGANSTGRTHADTEAENLDALRLLCRTHQRSTLSVEKCVAGGSGFTNSLVSGQLDRGDKLDATLVSHSIDSITDSPRATVEPAAMGDAAERDIPAHDHQRAAAAVLPDPSPARARAPSQAPPTPAMIDGPRLMGGDREGLTAPEEEATASERASPAEPDSFHGNPLMDSSSLQLGGERREGSIAAEAWQQTEEGGGRWGDGPGDDPSPWSTEAGDSGRRKPERDTRIDGEMEQTNMDQLEPGDRGQPEEEEEEEAELGEEEEALELIDEEGLECDLEEELEEAAPNSHASLDDLAKRIQVEEIAPAEGLVSILKRRASLEGGSSPEPATPKPKQPSKRKVRFREPDDGLDQDEVGGDSCLILLLLCLVTVVISVGGTALFCSLADAQSSVCTDFSHNVDFYIGHFQRGVEGLRYWLSPSS</sequence>
<dbReference type="InterPro" id="IPR054132">
    <property type="entry name" value="Consortin_N"/>
</dbReference>
<evidence type="ECO:0000259" key="4">
    <source>
        <dbReference type="Pfam" id="PF22883"/>
    </source>
</evidence>
<feature type="region of interest" description="Disordered" evidence="1">
    <location>
        <begin position="522"/>
        <end position="553"/>
    </location>
</feature>
<dbReference type="Proteomes" id="UP000824540">
    <property type="component" value="Unassembled WGS sequence"/>
</dbReference>
<proteinExistence type="predicted"/>
<dbReference type="GO" id="GO:0042998">
    <property type="term" value="P:positive regulation of Golgi to plasma membrane protein transport"/>
    <property type="evidence" value="ECO:0007669"/>
    <property type="project" value="InterPro"/>
</dbReference>
<evidence type="ECO:0000313" key="5">
    <source>
        <dbReference type="EMBL" id="KAG9344772.1"/>
    </source>
</evidence>
<feature type="compositionally biased region" description="Basic and acidic residues" evidence="1">
    <location>
        <begin position="419"/>
        <end position="433"/>
    </location>
</feature>
<dbReference type="GO" id="GO:0005802">
    <property type="term" value="C:trans-Golgi network"/>
    <property type="evidence" value="ECO:0007669"/>
    <property type="project" value="InterPro"/>
</dbReference>
<name>A0A8T2P589_9TELE</name>
<feature type="region of interest" description="Disordered" evidence="1">
    <location>
        <begin position="302"/>
        <end position="467"/>
    </location>
</feature>
<dbReference type="Pfam" id="PF22883">
    <property type="entry name" value="Consortin_N"/>
    <property type="match status" value="1"/>
</dbReference>
<feature type="compositionally biased region" description="Polar residues" evidence="1">
    <location>
        <begin position="30"/>
        <end position="44"/>
    </location>
</feature>
<dbReference type="GO" id="GO:0005886">
    <property type="term" value="C:plasma membrane"/>
    <property type="evidence" value="ECO:0007669"/>
    <property type="project" value="TreeGrafter"/>
</dbReference>
<evidence type="ECO:0000256" key="2">
    <source>
        <dbReference type="SAM" id="Phobius"/>
    </source>
</evidence>
<keyword evidence="2" id="KW-0812">Transmembrane</keyword>
<dbReference type="GO" id="GO:0071253">
    <property type="term" value="F:connexin binding"/>
    <property type="evidence" value="ECO:0007669"/>
    <property type="project" value="InterPro"/>
</dbReference>
<feature type="compositionally biased region" description="Polar residues" evidence="1">
    <location>
        <begin position="84"/>
        <end position="101"/>
    </location>
</feature>
<feature type="compositionally biased region" description="Acidic residues" evidence="1">
    <location>
        <begin position="452"/>
        <end position="467"/>
    </location>
</feature>
<organism evidence="5 6">
    <name type="scientific">Albula glossodonta</name>
    <name type="common">roundjaw bonefish</name>
    <dbReference type="NCBI Taxonomy" id="121402"/>
    <lineage>
        <taxon>Eukaryota</taxon>
        <taxon>Metazoa</taxon>
        <taxon>Chordata</taxon>
        <taxon>Craniata</taxon>
        <taxon>Vertebrata</taxon>
        <taxon>Euteleostomi</taxon>
        <taxon>Actinopterygii</taxon>
        <taxon>Neopterygii</taxon>
        <taxon>Teleostei</taxon>
        <taxon>Albuliformes</taxon>
        <taxon>Albulidae</taxon>
        <taxon>Albula</taxon>
    </lineage>
</organism>
<dbReference type="AlphaFoldDB" id="A0A8T2P589"/>
<feature type="compositionally biased region" description="Basic and acidic residues" evidence="1">
    <location>
        <begin position="10"/>
        <end position="28"/>
    </location>
</feature>
<feature type="compositionally biased region" description="Acidic residues" evidence="1">
    <location>
        <begin position="50"/>
        <end position="65"/>
    </location>
</feature>
<accession>A0A8T2P589</accession>
<keyword evidence="2" id="KW-1133">Transmembrane helix</keyword>
<evidence type="ECO:0000313" key="6">
    <source>
        <dbReference type="Proteomes" id="UP000824540"/>
    </source>
</evidence>
<keyword evidence="6" id="KW-1185">Reference proteome</keyword>
<evidence type="ECO:0008006" key="7">
    <source>
        <dbReference type="Google" id="ProtNLM"/>
    </source>
</evidence>
<dbReference type="InterPro" id="IPR028129">
    <property type="entry name" value="Consortin_C"/>
</dbReference>
<feature type="compositionally biased region" description="Pro residues" evidence="1">
    <location>
        <begin position="109"/>
        <end position="124"/>
    </location>
</feature>
<feature type="domain" description="Consortin C-terminal" evidence="3">
    <location>
        <begin position="506"/>
        <end position="621"/>
    </location>
</feature>
<feature type="transmembrane region" description="Helical" evidence="2">
    <location>
        <begin position="564"/>
        <end position="584"/>
    </location>
</feature>
<feature type="region of interest" description="Disordered" evidence="1">
    <location>
        <begin position="1"/>
        <end position="127"/>
    </location>
</feature>
<evidence type="ECO:0000256" key="1">
    <source>
        <dbReference type="SAM" id="MobiDB-lite"/>
    </source>
</evidence>
<dbReference type="EMBL" id="JAFBMS010000019">
    <property type="protein sequence ID" value="KAG9344772.1"/>
    <property type="molecule type" value="Genomic_DNA"/>
</dbReference>
<dbReference type="GO" id="GO:0030133">
    <property type="term" value="C:transport vesicle"/>
    <property type="evidence" value="ECO:0007669"/>
    <property type="project" value="TreeGrafter"/>
</dbReference>
<dbReference type="PANTHER" id="PTHR28581">
    <property type="entry name" value="CONSORTIN"/>
    <property type="match status" value="1"/>
</dbReference>
<dbReference type="InterPro" id="IPR042318">
    <property type="entry name" value="Consortin"/>
</dbReference>
<gene>
    <name evidence="5" type="ORF">JZ751_010459</name>
</gene>
<feature type="domain" description="Consortin N-terminal" evidence="4">
    <location>
        <begin position="139"/>
        <end position="196"/>
    </location>
</feature>
<protein>
    <recommendedName>
        <fullName evidence="7">Consortin</fullName>
    </recommendedName>
</protein>
<keyword evidence="2" id="KW-0472">Membrane</keyword>
<reference evidence="5" key="1">
    <citation type="thesis" date="2021" institute="BYU ScholarsArchive" country="Provo, UT, USA">
        <title>Applications of and Algorithms for Genome Assembly and Genomic Analyses with an Emphasis on Marine Teleosts.</title>
        <authorList>
            <person name="Pickett B.D."/>
        </authorList>
    </citation>
    <scope>NUCLEOTIDE SEQUENCE</scope>
    <source>
        <strain evidence="5">HI-2016</strain>
    </source>
</reference>
<dbReference type="OrthoDB" id="9894200at2759"/>
<dbReference type="PANTHER" id="PTHR28581:SF1">
    <property type="entry name" value="CONSORTIN"/>
    <property type="match status" value="1"/>
</dbReference>
<comment type="caution">
    <text evidence="5">The sequence shown here is derived from an EMBL/GenBank/DDBJ whole genome shotgun (WGS) entry which is preliminary data.</text>
</comment>
<dbReference type="Pfam" id="PF15281">
    <property type="entry name" value="Consortin_C"/>
    <property type="match status" value="1"/>
</dbReference>
<evidence type="ECO:0000259" key="3">
    <source>
        <dbReference type="Pfam" id="PF15281"/>
    </source>
</evidence>